<dbReference type="InterPro" id="IPR006162">
    <property type="entry name" value="Ppantetheine_attach_site"/>
</dbReference>
<dbReference type="InterPro" id="IPR025110">
    <property type="entry name" value="AMP-bd_C"/>
</dbReference>
<evidence type="ECO:0000256" key="2">
    <source>
        <dbReference type="ARBA" id="ARBA00022553"/>
    </source>
</evidence>
<dbReference type="FunFam" id="3.40.50.12780:FF:000012">
    <property type="entry name" value="Non-ribosomal peptide synthetase"/>
    <property type="match status" value="1"/>
</dbReference>
<feature type="domain" description="Carrier" evidence="3">
    <location>
        <begin position="1162"/>
        <end position="1239"/>
    </location>
</feature>
<dbReference type="Pfam" id="PF13193">
    <property type="entry name" value="AMP-binding_C"/>
    <property type="match status" value="1"/>
</dbReference>
<dbReference type="Gene3D" id="3.40.50.980">
    <property type="match status" value="2"/>
</dbReference>
<dbReference type="SUPFAM" id="SSF53335">
    <property type="entry name" value="S-adenosyl-L-methionine-dependent methyltransferases"/>
    <property type="match status" value="1"/>
</dbReference>
<dbReference type="Gene3D" id="1.10.1200.10">
    <property type="entry name" value="ACP-like"/>
    <property type="match status" value="1"/>
</dbReference>
<keyword evidence="1" id="KW-0596">Phosphopantetheine</keyword>
<dbReference type="CDD" id="cd02440">
    <property type="entry name" value="AdoMet_MTases"/>
    <property type="match status" value="1"/>
</dbReference>
<dbReference type="FunFam" id="2.30.38.10:FF:000001">
    <property type="entry name" value="Non-ribosomal peptide synthetase PvdI"/>
    <property type="match status" value="1"/>
</dbReference>
<dbReference type="SUPFAM" id="SSF47336">
    <property type="entry name" value="ACP-like"/>
    <property type="match status" value="1"/>
</dbReference>
<dbReference type="AlphaFoldDB" id="A0A3B0Y4C2"/>
<dbReference type="PIRSF" id="PIRSF001617">
    <property type="entry name" value="Alpha-AR"/>
    <property type="match status" value="1"/>
</dbReference>
<sequence>MTAREFWENKLKNYSSPTPFVVDTKLTQAKPDIKTMAVPLDPATTDLMASSGNIENIICAIWGLLLSRYSTEEDVLFGLAASRLFSQQGLVPVCVNNRSGLSVENYLKSIDNYLSEIKSERIISLADCQSLSNIPETEALFESILLINPEDNIEELSAQYALSLRVENNNSPNINVYYDAGRFSEASISRLCGHVHVLATSLLRGASNKVDDICLLTSEEKEQVLNTWNETAVEYPDDQCLHQLFEQQVDKNAENTAVIFENESLTYAELNARANQLAHYLLTKGAGPGKLIAISLNRGMNMVVGLMAISKSGAAYVPLDPTYPDDRLVFMLEDTSAPILLTESSLLENFPAHSAQIVLIDEQWKDISRHRTDNVNSHVTVKDLAYVIYTSGSTGRPKGAVLNHQGRVNNFCDFNRRYNIGPGDKLLGLASISFDMSAYDVFGTLACGGCLVVADSTSTLGAANWSKLMLKHGITVWHSVPALMEMLVDHAEAKPELCPLDLRLVLLGGDWIPVALPDRLKALVSTVQVVSMGGATECSMDSTIYDINAPSSDWKSIPYGFPMANQLTYVLDANLQPVPTGVAGELHLGGVGVGEGYLNREELSAEKFIANPFRAGERIYKTGDLARFGEDGNLELLGRIDFQVKIRGFRIELGEIESGLRQHPAVKECVILAKLDANKDKRLVAYVLPDNEYKDADVDETEEEQVEQWQSVYDSAYSKAKDLEDETFNIVSWDSSYTSEPYPEEVMRTWVNSTVDRICRHKPGKVLEIGCGTGLLLLRIAPQCSHYMGTDISPVALEHVAQQKEKLGLTQIELQKRSGEDFSGIENRHYDAVVLNSIVMDFPNLDYLTEVISGAVKVIKPGGVFFIGDVRDRNTLEAFHTSVQLFKARSSSSVEEIKQTINRQISVEEEMLIEPAYFEALKEIIPEIKGVSIQFKRGNADNEMTKFRYDVTLFIDHDKTESVSESVEWNASEHDLEGVRKLLKAAQDKPLVIRSMPNLRVAEDYIAIDILATGNEETISQLRKSVKQEMKNSTGIDPEKLWALAKDTGFELELHYSQNNNGQSCDVVFLPENYSGVITTDIEVDKTRALDSYANNPLQSKIRRKIVSKLRRHLDDRLPSYMVPSAFIMMDKFPLSPNGKLNRRALPEADNLRPELEESYLAPRNDLEKVLSDIWSECLHIEQVGVNDGFIALGGNSLTATQVVSRIRDLFQLELPIIYGFNATLDELAQQLEEVARKVDIDVHETASVYLQISNMSESEIKEMLN</sequence>
<dbReference type="GO" id="GO:0043041">
    <property type="term" value="P:amino acid activation for nonribosomal peptide biosynthetic process"/>
    <property type="evidence" value="ECO:0007669"/>
    <property type="project" value="TreeGrafter"/>
</dbReference>
<dbReference type="InterPro" id="IPR013217">
    <property type="entry name" value="Methyltransf_12"/>
</dbReference>
<gene>
    <name evidence="4" type="ORF">MNBD_GAMMA09-2027</name>
</gene>
<evidence type="ECO:0000259" key="3">
    <source>
        <dbReference type="PROSITE" id="PS50075"/>
    </source>
</evidence>
<proteinExistence type="predicted"/>
<keyword evidence="2" id="KW-0597">Phosphoprotein</keyword>
<dbReference type="Gene3D" id="3.40.50.150">
    <property type="entry name" value="Vaccinia Virus protein VP39"/>
    <property type="match status" value="1"/>
</dbReference>
<dbReference type="GO" id="GO:0005737">
    <property type="term" value="C:cytoplasm"/>
    <property type="evidence" value="ECO:0007669"/>
    <property type="project" value="TreeGrafter"/>
</dbReference>
<dbReference type="InterPro" id="IPR000873">
    <property type="entry name" value="AMP-dep_synth/lig_dom"/>
</dbReference>
<dbReference type="PROSITE" id="PS00012">
    <property type="entry name" value="PHOSPHOPANTETHEINE"/>
    <property type="match status" value="1"/>
</dbReference>
<name>A0A3B0Y4C2_9ZZZZ</name>
<dbReference type="InterPro" id="IPR036736">
    <property type="entry name" value="ACP-like_sf"/>
</dbReference>
<evidence type="ECO:0000256" key="1">
    <source>
        <dbReference type="ARBA" id="ARBA00022450"/>
    </source>
</evidence>
<reference evidence="4" key="1">
    <citation type="submission" date="2018-06" db="EMBL/GenBank/DDBJ databases">
        <authorList>
            <person name="Zhirakovskaya E."/>
        </authorList>
    </citation>
    <scope>NUCLEOTIDE SEQUENCE</scope>
</reference>
<dbReference type="InterPro" id="IPR045851">
    <property type="entry name" value="AMP-bd_C_sf"/>
</dbReference>
<dbReference type="PROSITE" id="PS00455">
    <property type="entry name" value="AMP_BINDING"/>
    <property type="match status" value="1"/>
</dbReference>
<protein>
    <submittedName>
        <fullName evidence="4">Polyketide synthase modules and related proteins</fullName>
    </submittedName>
</protein>
<dbReference type="Pfam" id="PF00501">
    <property type="entry name" value="AMP-binding"/>
    <property type="match status" value="1"/>
</dbReference>
<dbReference type="SUPFAM" id="SSF52777">
    <property type="entry name" value="CoA-dependent acyltransferases"/>
    <property type="match status" value="1"/>
</dbReference>
<dbReference type="InterPro" id="IPR020845">
    <property type="entry name" value="AMP-binding_CS"/>
</dbReference>
<dbReference type="PANTHER" id="PTHR45527:SF1">
    <property type="entry name" value="FATTY ACID SYNTHASE"/>
    <property type="match status" value="1"/>
</dbReference>
<dbReference type="Gene3D" id="3.30.300.30">
    <property type="match status" value="2"/>
</dbReference>
<dbReference type="GO" id="GO:0044550">
    <property type="term" value="P:secondary metabolite biosynthetic process"/>
    <property type="evidence" value="ECO:0007669"/>
    <property type="project" value="TreeGrafter"/>
</dbReference>
<dbReference type="Pfam" id="PF00550">
    <property type="entry name" value="PP-binding"/>
    <property type="match status" value="1"/>
</dbReference>
<dbReference type="Gene3D" id="3.30.559.30">
    <property type="entry name" value="Nonribosomal peptide synthetase, condensation domain"/>
    <property type="match status" value="1"/>
</dbReference>
<dbReference type="FunFam" id="3.40.50.980:FF:000001">
    <property type="entry name" value="Non-ribosomal peptide synthetase"/>
    <property type="match status" value="1"/>
</dbReference>
<dbReference type="InterPro" id="IPR009081">
    <property type="entry name" value="PP-bd_ACP"/>
</dbReference>
<dbReference type="PANTHER" id="PTHR45527">
    <property type="entry name" value="NONRIBOSOMAL PEPTIDE SYNTHETASE"/>
    <property type="match status" value="1"/>
</dbReference>
<dbReference type="SUPFAM" id="SSF56801">
    <property type="entry name" value="Acetyl-CoA synthetase-like"/>
    <property type="match status" value="1"/>
</dbReference>
<dbReference type="InterPro" id="IPR029063">
    <property type="entry name" value="SAM-dependent_MTases_sf"/>
</dbReference>
<dbReference type="InterPro" id="IPR010071">
    <property type="entry name" value="AA_adenyl_dom"/>
</dbReference>
<accession>A0A3B0Y4C2</accession>
<dbReference type="Gene3D" id="2.30.38.10">
    <property type="entry name" value="Luciferase, Domain 3"/>
    <property type="match status" value="1"/>
</dbReference>
<organism evidence="4">
    <name type="scientific">hydrothermal vent metagenome</name>
    <dbReference type="NCBI Taxonomy" id="652676"/>
    <lineage>
        <taxon>unclassified sequences</taxon>
        <taxon>metagenomes</taxon>
        <taxon>ecological metagenomes</taxon>
    </lineage>
</organism>
<dbReference type="Pfam" id="PF08242">
    <property type="entry name" value="Methyltransf_12"/>
    <property type="match status" value="1"/>
</dbReference>
<dbReference type="GO" id="GO:0031177">
    <property type="term" value="F:phosphopantetheine binding"/>
    <property type="evidence" value="ECO:0007669"/>
    <property type="project" value="TreeGrafter"/>
</dbReference>
<dbReference type="NCBIfam" id="TIGR01733">
    <property type="entry name" value="AA-adenyl-dom"/>
    <property type="match status" value="1"/>
</dbReference>
<dbReference type="PROSITE" id="PS50075">
    <property type="entry name" value="CARRIER"/>
    <property type="match status" value="1"/>
</dbReference>
<dbReference type="EMBL" id="UOFI01000189">
    <property type="protein sequence ID" value="VAW70212.1"/>
    <property type="molecule type" value="Genomic_DNA"/>
</dbReference>
<evidence type="ECO:0000313" key="4">
    <source>
        <dbReference type="EMBL" id="VAW70212.1"/>
    </source>
</evidence>
<dbReference type="CDD" id="cd05930">
    <property type="entry name" value="A_NRPS"/>
    <property type="match status" value="1"/>
</dbReference>